<comment type="subcellular location">
    <subcellularLocation>
        <location evidence="1">Cell membrane</location>
        <topology evidence="1">Multi-pass membrane protein</topology>
    </subcellularLocation>
</comment>
<dbReference type="InterPro" id="IPR001041">
    <property type="entry name" value="2Fe-2S_ferredoxin-type"/>
</dbReference>
<dbReference type="InterPro" id="IPR012675">
    <property type="entry name" value="Beta-grasp_dom_sf"/>
</dbReference>
<dbReference type="Pfam" id="PF00111">
    <property type="entry name" value="Fer2"/>
    <property type="match status" value="1"/>
</dbReference>
<dbReference type="PROSITE" id="PS50125">
    <property type="entry name" value="GUANYLATE_CYCLASE_2"/>
    <property type="match status" value="1"/>
</dbReference>
<dbReference type="CDD" id="cd00207">
    <property type="entry name" value="fer2"/>
    <property type="match status" value="1"/>
</dbReference>
<dbReference type="GO" id="GO:0005886">
    <property type="term" value="C:plasma membrane"/>
    <property type="evidence" value="ECO:0007669"/>
    <property type="project" value="UniProtKB-SubCell"/>
</dbReference>
<evidence type="ECO:0000313" key="8">
    <source>
        <dbReference type="Proteomes" id="UP000753908"/>
    </source>
</evidence>
<sequence>MPHIHYLPDEKRIEVDEGEIILEASLRFKIPHTHVCGGLARCSTCRVLVVEGLENCGERNSAEKAICEQLHFTPAIRLACQTQVFDDVTVRRMAIDTEDLEIINDEMRGKVVPNTIDQEKQIAILFADIRGFTSFSETVLPYDVIYVLNRYFRKMGRVINRYGGMINNYMGDGLMALFGMENSQQAAEQSVRAALEMLEAMEKFNSHLETLYHQSLKIGIGIHYGSVVIGEVGASDNKRVTAIGDAVNLASRIESANKLVGTSLLISESIYAQVKEQVIINQCHKVQLPGKSGEYLLYEVVGVTSPNVRQEILPSVSQSSPLQRLFKRVKQFLTFGWKRLKRILR</sequence>
<protein>
    <submittedName>
        <fullName evidence="7">Adenylate/guanylate cyclase domain-containing protein</fullName>
    </submittedName>
</protein>
<comment type="caution">
    <text evidence="7">The sequence shown here is derived from an EMBL/GenBank/DDBJ whole genome shotgun (WGS) entry which is preliminary data.</text>
</comment>
<dbReference type="EMBL" id="JAHHIF010000011">
    <property type="protein sequence ID" value="MBW4544850.1"/>
    <property type="molecule type" value="Genomic_DNA"/>
</dbReference>
<dbReference type="PROSITE" id="PS51085">
    <property type="entry name" value="2FE2S_FER_2"/>
    <property type="match status" value="1"/>
</dbReference>
<dbReference type="SUPFAM" id="SSF55073">
    <property type="entry name" value="Nucleotide cyclase"/>
    <property type="match status" value="1"/>
</dbReference>
<dbReference type="AlphaFoldDB" id="A0A951PJ11"/>
<dbReference type="CDD" id="cd07302">
    <property type="entry name" value="CHD"/>
    <property type="match status" value="1"/>
</dbReference>
<keyword evidence="4" id="KW-0472">Membrane</keyword>
<accession>A0A951PJ11</accession>
<dbReference type="GO" id="GO:0004016">
    <property type="term" value="F:adenylate cyclase activity"/>
    <property type="evidence" value="ECO:0007669"/>
    <property type="project" value="UniProtKB-ARBA"/>
</dbReference>
<evidence type="ECO:0000256" key="3">
    <source>
        <dbReference type="ARBA" id="ARBA00022475"/>
    </source>
</evidence>
<evidence type="ECO:0000256" key="1">
    <source>
        <dbReference type="ARBA" id="ARBA00004651"/>
    </source>
</evidence>
<organism evidence="7 8">
    <name type="scientific">Symplocastrum torsivum CPER-KK1</name>
    <dbReference type="NCBI Taxonomy" id="450513"/>
    <lineage>
        <taxon>Bacteria</taxon>
        <taxon>Bacillati</taxon>
        <taxon>Cyanobacteriota</taxon>
        <taxon>Cyanophyceae</taxon>
        <taxon>Oscillatoriophycideae</taxon>
        <taxon>Oscillatoriales</taxon>
        <taxon>Microcoleaceae</taxon>
        <taxon>Symplocastrum</taxon>
    </lineage>
</organism>
<feature type="domain" description="Guanylate cyclase" evidence="5">
    <location>
        <begin position="123"/>
        <end position="254"/>
    </location>
</feature>
<name>A0A951PJ11_9CYAN</name>
<dbReference type="InterPro" id="IPR001054">
    <property type="entry name" value="A/G_cyclase"/>
</dbReference>
<proteinExistence type="inferred from homology"/>
<evidence type="ECO:0000256" key="2">
    <source>
        <dbReference type="ARBA" id="ARBA00005381"/>
    </source>
</evidence>
<dbReference type="Proteomes" id="UP000753908">
    <property type="component" value="Unassembled WGS sequence"/>
</dbReference>
<dbReference type="SMART" id="SM00044">
    <property type="entry name" value="CYCc"/>
    <property type="match status" value="1"/>
</dbReference>
<gene>
    <name evidence="7" type="ORF">KME25_10465</name>
</gene>
<dbReference type="InterPro" id="IPR036010">
    <property type="entry name" value="2Fe-2S_ferredoxin-like_sf"/>
</dbReference>
<dbReference type="GO" id="GO:0035556">
    <property type="term" value="P:intracellular signal transduction"/>
    <property type="evidence" value="ECO:0007669"/>
    <property type="project" value="InterPro"/>
</dbReference>
<dbReference type="Gene3D" id="3.10.20.30">
    <property type="match status" value="1"/>
</dbReference>
<dbReference type="SUPFAM" id="SSF54292">
    <property type="entry name" value="2Fe-2S ferredoxin-like"/>
    <property type="match status" value="1"/>
</dbReference>
<dbReference type="InterPro" id="IPR050697">
    <property type="entry name" value="Adenylyl/Guanylyl_Cyclase_3/4"/>
</dbReference>
<dbReference type="PANTHER" id="PTHR43081">
    <property type="entry name" value="ADENYLATE CYCLASE, TERMINAL-DIFFERENTIATION SPECIFIC-RELATED"/>
    <property type="match status" value="1"/>
</dbReference>
<evidence type="ECO:0000256" key="4">
    <source>
        <dbReference type="ARBA" id="ARBA00023136"/>
    </source>
</evidence>
<comment type="similarity">
    <text evidence="2">Belongs to the adenylyl cyclase class-3 family.</text>
</comment>
<reference evidence="7" key="1">
    <citation type="submission" date="2021-05" db="EMBL/GenBank/DDBJ databases">
        <authorList>
            <person name="Pietrasiak N."/>
            <person name="Ward R."/>
            <person name="Stajich J.E."/>
            <person name="Kurbessoian T."/>
        </authorList>
    </citation>
    <scope>NUCLEOTIDE SEQUENCE</scope>
    <source>
        <strain evidence="7">CPER-KK1</strain>
    </source>
</reference>
<evidence type="ECO:0000259" key="5">
    <source>
        <dbReference type="PROSITE" id="PS50125"/>
    </source>
</evidence>
<dbReference type="PANTHER" id="PTHR43081:SF17">
    <property type="entry name" value="BLL5647 PROTEIN"/>
    <property type="match status" value="1"/>
</dbReference>
<keyword evidence="3" id="KW-1003">Cell membrane</keyword>
<dbReference type="Pfam" id="PF00211">
    <property type="entry name" value="Guanylate_cyc"/>
    <property type="match status" value="1"/>
</dbReference>
<evidence type="ECO:0000313" key="7">
    <source>
        <dbReference type="EMBL" id="MBW4544850.1"/>
    </source>
</evidence>
<dbReference type="InterPro" id="IPR029787">
    <property type="entry name" value="Nucleotide_cyclase"/>
</dbReference>
<reference evidence="7" key="2">
    <citation type="journal article" date="2022" name="Microbiol. Resour. Announc.">
        <title>Metagenome Sequencing to Explore Phylogenomics of Terrestrial Cyanobacteria.</title>
        <authorList>
            <person name="Ward R.D."/>
            <person name="Stajich J.E."/>
            <person name="Johansen J.R."/>
            <person name="Huntemann M."/>
            <person name="Clum A."/>
            <person name="Foster B."/>
            <person name="Foster B."/>
            <person name="Roux S."/>
            <person name="Palaniappan K."/>
            <person name="Varghese N."/>
            <person name="Mukherjee S."/>
            <person name="Reddy T.B.K."/>
            <person name="Daum C."/>
            <person name="Copeland A."/>
            <person name="Chen I.A."/>
            <person name="Ivanova N.N."/>
            <person name="Kyrpides N.C."/>
            <person name="Shapiro N."/>
            <person name="Eloe-Fadrosh E.A."/>
            <person name="Pietrasiak N."/>
        </authorList>
    </citation>
    <scope>NUCLEOTIDE SEQUENCE</scope>
    <source>
        <strain evidence="7">CPER-KK1</strain>
    </source>
</reference>
<feature type="domain" description="2Fe-2S ferredoxin-type" evidence="6">
    <location>
        <begin position="2"/>
        <end position="96"/>
    </location>
</feature>
<dbReference type="GO" id="GO:0051536">
    <property type="term" value="F:iron-sulfur cluster binding"/>
    <property type="evidence" value="ECO:0007669"/>
    <property type="project" value="InterPro"/>
</dbReference>
<dbReference type="Gene3D" id="3.30.70.1230">
    <property type="entry name" value="Nucleotide cyclase"/>
    <property type="match status" value="1"/>
</dbReference>
<dbReference type="GO" id="GO:0006171">
    <property type="term" value="P:cAMP biosynthetic process"/>
    <property type="evidence" value="ECO:0007669"/>
    <property type="project" value="TreeGrafter"/>
</dbReference>
<evidence type="ECO:0000259" key="6">
    <source>
        <dbReference type="PROSITE" id="PS51085"/>
    </source>
</evidence>